<evidence type="ECO:0000256" key="1">
    <source>
        <dbReference type="PROSITE-ProRule" id="PRU00339"/>
    </source>
</evidence>
<dbReference type="InterPro" id="IPR019734">
    <property type="entry name" value="TPR_rpt"/>
</dbReference>
<dbReference type="Gene3D" id="1.25.40.10">
    <property type="entry name" value="Tetratricopeptide repeat domain"/>
    <property type="match status" value="1"/>
</dbReference>
<evidence type="ECO:0008006" key="4">
    <source>
        <dbReference type="Google" id="ProtNLM"/>
    </source>
</evidence>
<dbReference type="KEGG" id="cprv:CYPRO_1127"/>
<dbReference type="OrthoDB" id="1466206at2"/>
<dbReference type="PROSITE" id="PS50005">
    <property type="entry name" value="TPR"/>
    <property type="match status" value="1"/>
</dbReference>
<evidence type="ECO:0000313" key="2">
    <source>
        <dbReference type="EMBL" id="AXJ00392.1"/>
    </source>
</evidence>
<gene>
    <name evidence="2" type="ORF">CYPRO_1127</name>
</gene>
<protein>
    <recommendedName>
        <fullName evidence="4">Tetratricopeptide repeat-containing protein</fullName>
    </recommendedName>
</protein>
<feature type="repeat" description="TPR" evidence="1">
    <location>
        <begin position="131"/>
        <end position="164"/>
    </location>
</feature>
<dbReference type="RefSeq" id="WP_114983669.1">
    <property type="nucleotide sequence ID" value="NZ_CP027806.1"/>
</dbReference>
<keyword evidence="3" id="KW-1185">Reference proteome</keyword>
<dbReference type="Proteomes" id="UP000254808">
    <property type="component" value="Chromosome"/>
</dbReference>
<accession>A0A345UIU0</accession>
<dbReference type="SUPFAM" id="SSF48452">
    <property type="entry name" value="TPR-like"/>
    <property type="match status" value="1"/>
</dbReference>
<dbReference type="InterPro" id="IPR011990">
    <property type="entry name" value="TPR-like_helical_dom_sf"/>
</dbReference>
<proteinExistence type="predicted"/>
<evidence type="ECO:0000313" key="3">
    <source>
        <dbReference type="Proteomes" id="UP000254808"/>
    </source>
</evidence>
<keyword evidence="1" id="KW-0802">TPR repeat</keyword>
<sequence length="173" mass="18775">MLSKSPSGLNGFLPALTAVLLLLLLVGCSSSGTAVPAGSEGGDPQAAEDVLQRRTLEVADTSAAQASQDSVTEAEEVRLSSRFVEEAFADYAQRTNTKLTLFFQAQQRYHAGQYVEALRLINRALEWGESADALAMKGLIFAGLQAEEQAISYWQRAIALDPDVFERILLPRE</sequence>
<dbReference type="EMBL" id="CP027806">
    <property type="protein sequence ID" value="AXJ00392.1"/>
    <property type="molecule type" value="Genomic_DNA"/>
</dbReference>
<dbReference type="AlphaFoldDB" id="A0A345UIU0"/>
<dbReference type="PROSITE" id="PS51257">
    <property type="entry name" value="PROKAR_LIPOPROTEIN"/>
    <property type="match status" value="1"/>
</dbReference>
<reference evidence="2 3" key="1">
    <citation type="submission" date="2018-03" db="EMBL/GenBank/DDBJ databases">
        <title>Phenotypic and genomic properties of Cyclonatronum proteinivorum gen. nov., sp. nov., a haloalkaliphilic bacteroidete from soda lakes possessing Na+-translocating rhodopsin.</title>
        <authorList>
            <person name="Toshchakov S.V."/>
            <person name="Korzhenkov A."/>
            <person name="Samarov N.I."/>
            <person name="Kublanov I.V."/>
            <person name="Muntyan M.S."/>
            <person name="Sorokin D.Y."/>
        </authorList>
    </citation>
    <scope>NUCLEOTIDE SEQUENCE [LARGE SCALE GENOMIC DNA]</scope>
    <source>
        <strain evidence="2 3">Omega</strain>
    </source>
</reference>
<name>A0A345UIU0_9BACT</name>
<organism evidence="2 3">
    <name type="scientific">Cyclonatronum proteinivorum</name>
    <dbReference type="NCBI Taxonomy" id="1457365"/>
    <lineage>
        <taxon>Bacteria</taxon>
        <taxon>Pseudomonadati</taxon>
        <taxon>Balneolota</taxon>
        <taxon>Balneolia</taxon>
        <taxon>Balneolales</taxon>
        <taxon>Cyclonatronaceae</taxon>
        <taxon>Cyclonatronum</taxon>
    </lineage>
</organism>